<dbReference type="Proteomes" id="UP001326613">
    <property type="component" value="Chromosome"/>
</dbReference>
<gene>
    <name evidence="2" type="ORF">Trichorick_00647</name>
</gene>
<sequence length="97" mass="11531">MIANLQYKKYYSIGEVTTILQIPAHQLRYLEKALPNFTVTKIKGRRYYTQQNIELIKTRIKEHSHNLFDFDYNAVINQIDILINKFEQLSSNININI</sequence>
<dbReference type="Gene3D" id="1.10.1660.10">
    <property type="match status" value="1"/>
</dbReference>
<reference evidence="2 3" key="1">
    <citation type="submission" date="2022-10" db="EMBL/GenBank/DDBJ databases">
        <title>Host association and intracellularity evolved multiple times independently in the Rickettsiales.</title>
        <authorList>
            <person name="Castelli M."/>
            <person name="Nardi T."/>
            <person name="Gammuto L."/>
            <person name="Bellinzona G."/>
            <person name="Sabaneyeva E."/>
            <person name="Potekhin A."/>
            <person name="Serra V."/>
            <person name="Petroni G."/>
            <person name="Sassera D."/>
        </authorList>
    </citation>
    <scope>NUCLEOTIDE SEQUENCE [LARGE SCALE GENOMIC DNA]</scope>
    <source>
        <strain evidence="2 3">Kr 154-4</strain>
    </source>
</reference>
<organism evidence="2 3">
    <name type="scientific">Candidatus Trichorickettsia mobilis</name>
    <dbReference type="NCBI Taxonomy" id="1346319"/>
    <lineage>
        <taxon>Bacteria</taxon>
        <taxon>Pseudomonadati</taxon>
        <taxon>Pseudomonadota</taxon>
        <taxon>Alphaproteobacteria</taxon>
        <taxon>Rickettsiales</taxon>
        <taxon>Rickettsiaceae</taxon>
        <taxon>Rickettsieae</taxon>
        <taxon>Candidatus Trichorickettsia</taxon>
    </lineage>
</organism>
<dbReference type="EMBL" id="CP112932">
    <property type="protein sequence ID" value="WPY00761.1"/>
    <property type="molecule type" value="Genomic_DNA"/>
</dbReference>
<protein>
    <submittedName>
        <fullName evidence="2">MerR family transcriptional regulator</fullName>
    </submittedName>
</protein>
<dbReference type="Pfam" id="PF13411">
    <property type="entry name" value="MerR_1"/>
    <property type="match status" value="1"/>
</dbReference>
<dbReference type="InterPro" id="IPR000551">
    <property type="entry name" value="MerR-type_HTH_dom"/>
</dbReference>
<evidence type="ECO:0000259" key="1">
    <source>
        <dbReference type="Pfam" id="PF13411"/>
    </source>
</evidence>
<evidence type="ECO:0000313" key="2">
    <source>
        <dbReference type="EMBL" id="WPY00761.1"/>
    </source>
</evidence>
<feature type="domain" description="HTH merR-type" evidence="1">
    <location>
        <begin position="11"/>
        <end position="58"/>
    </location>
</feature>
<dbReference type="SUPFAM" id="SSF46955">
    <property type="entry name" value="Putative DNA-binding domain"/>
    <property type="match status" value="1"/>
</dbReference>
<dbReference type="InterPro" id="IPR009061">
    <property type="entry name" value="DNA-bd_dom_put_sf"/>
</dbReference>
<proteinExistence type="predicted"/>
<dbReference type="RefSeq" id="WP_323738805.1">
    <property type="nucleotide sequence ID" value="NZ_CP112932.1"/>
</dbReference>
<name>A0ABZ0UTC1_9RICK</name>
<accession>A0ABZ0UTC1</accession>
<evidence type="ECO:0000313" key="3">
    <source>
        <dbReference type="Proteomes" id="UP001326613"/>
    </source>
</evidence>
<keyword evidence="3" id="KW-1185">Reference proteome</keyword>